<dbReference type="Gene3D" id="1.10.287.470">
    <property type="entry name" value="Helix hairpin bin"/>
    <property type="match status" value="1"/>
</dbReference>
<dbReference type="Pfam" id="PF25917">
    <property type="entry name" value="BSH_RND"/>
    <property type="match status" value="1"/>
</dbReference>
<evidence type="ECO:0000313" key="8">
    <source>
        <dbReference type="EMBL" id="MBB5398795.1"/>
    </source>
</evidence>
<dbReference type="Pfam" id="PF25954">
    <property type="entry name" value="Beta-barrel_RND_2"/>
    <property type="match status" value="1"/>
</dbReference>
<feature type="domain" description="CusB-like beta-barrel" evidence="6">
    <location>
        <begin position="230"/>
        <end position="303"/>
    </location>
</feature>
<evidence type="ECO:0000256" key="3">
    <source>
        <dbReference type="ARBA" id="ARBA00022448"/>
    </source>
</evidence>
<dbReference type="Gene3D" id="2.40.50.100">
    <property type="match status" value="1"/>
</dbReference>
<feature type="domain" description="Multidrug resistance protein MdtA-like C-terminal permuted SH3" evidence="7">
    <location>
        <begin position="315"/>
        <end position="370"/>
    </location>
</feature>
<dbReference type="NCBIfam" id="TIGR01730">
    <property type="entry name" value="RND_mfp"/>
    <property type="match status" value="1"/>
</dbReference>
<dbReference type="GO" id="GO:0015562">
    <property type="term" value="F:efflux transmembrane transporter activity"/>
    <property type="evidence" value="ECO:0007669"/>
    <property type="project" value="TreeGrafter"/>
</dbReference>
<reference evidence="8 9" key="1">
    <citation type="submission" date="2020-08" db="EMBL/GenBank/DDBJ databases">
        <title>Genomic Encyclopedia of Type Strains, Phase IV (KMG-V): Genome sequencing to study the core and pangenomes of soil and plant-associated prokaryotes.</title>
        <authorList>
            <person name="Whitman W."/>
        </authorList>
    </citation>
    <scope>NUCLEOTIDE SEQUENCE [LARGE SCALE GENOMIC DNA]</scope>
    <source>
        <strain evidence="8 9">JPY162</strain>
    </source>
</reference>
<dbReference type="Pfam" id="PF25967">
    <property type="entry name" value="RND-MFP_C"/>
    <property type="match status" value="1"/>
</dbReference>
<keyword evidence="3" id="KW-0813">Transport</keyword>
<dbReference type="AlphaFoldDB" id="A0A7W8L1U0"/>
<comment type="similarity">
    <text evidence="2">Belongs to the membrane fusion protein (MFP) (TC 8.A.1) family.</text>
</comment>
<evidence type="ECO:0000313" key="9">
    <source>
        <dbReference type="Proteomes" id="UP000592820"/>
    </source>
</evidence>
<dbReference type="InterPro" id="IPR058627">
    <property type="entry name" value="MdtA-like_C"/>
</dbReference>
<feature type="domain" description="Multidrug resistance protein MdtA-like barrel-sandwich hybrid" evidence="5">
    <location>
        <begin position="88"/>
        <end position="217"/>
    </location>
</feature>
<dbReference type="InterPro" id="IPR058792">
    <property type="entry name" value="Beta-barrel_RND_2"/>
</dbReference>
<sequence length="391" mass="41946">MNIVKHSGLVALKRVRSLLPCFLPSTRKATVALAACSAIVLGACHQRDAVVAEVKPVVALAVHPDERVDTTSLPAQVEARYSTPLSFRVGGKVIERRVHIGDTVKAGQTVALLDPTDLQNNLVNARAQLDAAEHRLVFAKQQLDRDEAQARANLIAPSQLEQTQDAYASALAQRTSALAQMALATDHLRYATLTADHDGVITSEDADTGQNVQATQAVYHLDWTGDIDIVCDAPERTVSSLAVGSKARVTLPALPGKTFEAQVREVSAAADPESRTWRVKLTLNAPGPDVRLGMTANVAFSSADDMVAGQTFTLPVTALFHKGENPAVWVVRKGSDTLELRPVTIQRYDERTVSLSAGLHDGDRVIMQGVHAVSPGEQVQVVPPLHREGSV</sequence>
<evidence type="ECO:0000256" key="1">
    <source>
        <dbReference type="ARBA" id="ARBA00004196"/>
    </source>
</evidence>
<dbReference type="InterPro" id="IPR058625">
    <property type="entry name" value="MdtA-like_BSH"/>
</dbReference>
<evidence type="ECO:0000256" key="4">
    <source>
        <dbReference type="SAM" id="Coils"/>
    </source>
</evidence>
<protein>
    <submittedName>
        <fullName evidence="8">RND family efflux transporter MFP subunit</fullName>
    </submittedName>
</protein>
<comment type="subcellular location">
    <subcellularLocation>
        <location evidence="1">Cell envelope</location>
    </subcellularLocation>
</comment>
<evidence type="ECO:0000256" key="2">
    <source>
        <dbReference type="ARBA" id="ARBA00009477"/>
    </source>
</evidence>
<dbReference type="PANTHER" id="PTHR30469">
    <property type="entry name" value="MULTIDRUG RESISTANCE PROTEIN MDTA"/>
    <property type="match status" value="1"/>
</dbReference>
<proteinExistence type="inferred from homology"/>
<gene>
    <name evidence="8" type="ORF">HDG41_000831</name>
</gene>
<dbReference type="Gene3D" id="2.40.30.170">
    <property type="match status" value="1"/>
</dbReference>
<dbReference type="InterPro" id="IPR006143">
    <property type="entry name" value="RND_pump_MFP"/>
</dbReference>
<organism evidence="8 9">
    <name type="scientific">Paraburkholderia youngii</name>
    <dbReference type="NCBI Taxonomy" id="2782701"/>
    <lineage>
        <taxon>Bacteria</taxon>
        <taxon>Pseudomonadati</taxon>
        <taxon>Pseudomonadota</taxon>
        <taxon>Betaproteobacteria</taxon>
        <taxon>Burkholderiales</taxon>
        <taxon>Burkholderiaceae</taxon>
        <taxon>Paraburkholderia</taxon>
    </lineage>
</organism>
<evidence type="ECO:0000259" key="5">
    <source>
        <dbReference type="Pfam" id="PF25917"/>
    </source>
</evidence>
<dbReference type="EMBL" id="JACHDE010000001">
    <property type="protein sequence ID" value="MBB5398795.1"/>
    <property type="molecule type" value="Genomic_DNA"/>
</dbReference>
<name>A0A7W8L1U0_9BURK</name>
<dbReference type="PANTHER" id="PTHR30469:SF38">
    <property type="entry name" value="HLYD FAMILY SECRETION PROTEIN"/>
    <property type="match status" value="1"/>
</dbReference>
<dbReference type="GO" id="GO:1990281">
    <property type="term" value="C:efflux pump complex"/>
    <property type="evidence" value="ECO:0007669"/>
    <property type="project" value="TreeGrafter"/>
</dbReference>
<dbReference type="Proteomes" id="UP000592820">
    <property type="component" value="Unassembled WGS sequence"/>
</dbReference>
<dbReference type="RefSeq" id="WP_184225348.1">
    <property type="nucleotide sequence ID" value="NZ_JACHDE010000001.1"/>
</dbReference>
<evidence type="ECO:0000259" key="7">
    <source>
        <dbReference type="Pfam" id="PF25967"/>
    </source>
</evidence>
<evidence type="ECO:0000259" key="6">
    <source>
        <dbReference type="Pfam" id="PF25954"/>
    </source>
</evidence>
<dbReference type="SUPFAM" id="SSF111369">
    <property type="entry name" value="HlyD-like secretion proteins"/>
    <property type="match status" value="1"/>
</dbReference>
<comment type="caution">
    <text evidence="8">The sequence shown here is derived from an EMBL/GenBank/DDBJ whole genome shotgun (WGS) entry which is preliminary data.</text>
</comment>
<feature type="coiled-coil region" evidence="4">
    <location>
        <begin position="122"/>
        <end position="149"/>
    </location>
</feature>
<keyword evidence="4" id="KW-0175">Coiled coil</keyword>
<dbReference type="Gene3D" id="2.40.420.20">
    <property type="match status" value="1"/>
</dbReference>
<accession>A0A7W8L1U0</accession>